<name>A0A392UBV8_9FABA</name>
<sequence length="55" mass="6026">MRGEAISVGGLIARSIKAMVTAQVVYIGHPFVISFLCERLGVLTRARDDIRVPIE</sequence>
<keyword evidence="2" id="KW-1185">Reference proteome</keyword>
<dbReference type="Proteomes" id="UP000265520">
    <property type="component" value="Unassembled WGS sequence"/>
</dbReference>
<dbReference type="AlphaFoldDB" id="A0A392UBV8"/>
<evidence type="ECO:0000313" key="1">
    <source>
        <dbReference type="EMBL" id="MCI71011.1"/>
    </source>
</evidence>
<dbReference type="EMBL" id="LXQA010787617">
    <property type="protein sequence ID" value="MCI71011.1"/>
    <property type="molecule type" value="Genomic_DNA"/>
</dbReference>
<accession>A0A392UBV8</accession>
<feature type="non-terminal residue" evidence="1">
    <location>
        <position position="55"/>
    </location>
</feature>
<reference evidence="1 2" key="1">
    <citation type="journal article" date="2018" name="Front. Plant Sci.">
        <title>Red Clover (Trifolium pratense) and Zigzag Clover (T. medium) - A Picture of Genomic Similarities and Differences.</title>
        <authorList>
            <person name="Dluhosova J."/>
            <person name="Istvanek J."/>
            <person name="Nedelnik J."/>
            <person name="Repkova J."/>
        </authorList>
    </citation>
    <scope>NUCLEOTIDE SEQUENCE [LARGE SCALE GENOMIC DNA]</scope>
    <source>
        <strain evidence="2">cv. 10/8</strain>
        <tissue evidence="1">Leaf</tissue>
    </source>
</reference>
<evidence type="ECO:0000313" key="2">
    <source>
        <dbReference type="Proteomes" id="UP000265520"/>
    </source>
</evidence>
<proteinExistence type="predicted"/>
<organism evidence="1 2">
    <name type="scientific">Trifolium medium</name>
    <dbReference type="NCBI Taxonomy" id="97028"/>
    <lineage>
        <taxon>Eukaryota</taxon>
        <taxon>Viridiplantae</taxon>
        <taxon>Streptophyta</taxon>
        <taxon>Embryophyta</taxon>
        <taxon>Tracheophyta</taxon>
        <taxon>Spermatophyta</taxon>
        <taxon>Magnoliopsida</taxon>
        <taxon>eudicotyledons</taxon>
        <taxon>Gunneridae</taxon>
        <taxon>Pentapetalae</taxon>
        <taxon>rosids</taxon>
        <taxon>fabids</taxon>
        <taxon>Fabales</taxon>
        <taxon>Fabaceae</taxon>
        <taxon>Papilionoideae</taxon>
        <taxon>50 kb inversion clade</taxon>
        <taxon>NPAAA clade</taxon>
        <taxon>Hologalegina</taxon>
        <taxon>IRL clade</taxon>
        <taxon>Trifolieae</taxon>
        <taxon>Trifolium</taxon>
    </lineage>
</organism>
<protein>
    <submittedName>
        <fullName evidence="1">Uncharacterized protein</fullName>
    </submittedName>
</protein>
<comment type="caution">
    <text evidence="1">The sequence shown here is derived from an EMBL/GenBank/DDBJ whole genome shotgun (WGS) entry which is preliminary data.</text>
</comment>